<keyword evidence="14" id="KW-0067">ATP-binding</keyword>
<keyword evidence="4" id="KW-0158">Chromosome</keyword>
<protein>
    <recommendedName>
        <fullName evidence="20">Serine/threonine-protein kinase PRP4 homolog</fullName>
        <ecNumber evidence="3">2.7.11.1</ecNumber>
    </recommendedName>
    <alternativeName>
        <fullName evidence="21">PRP4 pre-mRNA-processing factor 4 homolog</fullName>
    </alternativeName>
</protein>
<dbReference type="SMART" id="SM00220">
    <property type="entry name" value="S_TKc"/>
    <property type="match status" value="1"/>
</dbReference>
<keyword evidence="8" id="KW-0507">mRNA processing</keyword>
<feature type="compositionally biased region" description="Acidic residues" evidence="25">
    <location>
        <begin position="518"/>
        <end position="536"/>
    </location>
</feature>
<evidence type="ECO:0000256" key="1">
    <source>
        <dbReference type="ARBA" id="ARBA00004123"/>
    </source>
</evidence>
<dbReference type="InterPro" id="IPR011009">
    <property type="entry name" value="Kinase-like_dom_sf"/>
</dbReference>
<accession>A0AAJ7FT60</accession>
<keyword evidence="15" id="KW-0832">Ubl conjugation</keyword>
<organism evidence="27 28">
    <name type="scientific">Cephus cinctus</name>
    <name type="common">Wheat stem sawfly</name>
    <dbReference type="NCBI Taxonomy" id="211228"/>
    <lineage>
        <taxon>Eukaryota</taxon>
        <taxon>Metazoa</taxon>
        <taxon>Ecdysozoa</taxon>
        <taxon>Arthropoda</taxon>
        <taxon>Hexapoda</taxon>
        <taxon>Insecta</taxon>
        <taxon>Pterygota</taxon>
        <taxon>Neoptera</taxon>
        <taxon>Endopterygota</taxon>
        <taxon>Hymenoptera</taxon>
        <taxon>Cephoidea</taxon>
        <taxon>Cephidae</taxon>
        <taxon>Cephus</taxon>
    </lineage>
</organism>
<keyword evidence="17" id="KW-0508">mRNA splicing</keyword>
<comment type="catalytic activity">
    <reaction evidence="24">
        <text>L-seryl-[protein] + ATP = O-phospho-L-seryl-[protein] + ADP + H(+)</text>
        <dbReference type="Rhea" id="RHEA:17989"/>
        <dbReference type="Rhea" id="RHEA-COMP:9863"/>
        <dbReference type="Rhea" id="RHEA-COMP:11604"/>
        <dbReference type="ChEBI" id="CHEBI:15378"/>
        <dbReference type="ChEBI" id="CHEBI:29999"/>
        <dbReference type="ChEBI" id="CHEBI:30616"/>
        <dbReference type="ChEBI" id="CHEBI:83421"/>
        <dbReference type="ChEBI" id="CHEBI:456216"/>
        <dbReference type="EC" id="2.7.11.1"/>
    </reaction>
    <physiologicalReaction direction="left-to-right" evidence="24">
        <dbReference type="Rhea" id="RHEA:17990"/>
    </physiologicalReaction>
</comment>
<evidence type="ECO:0000256" key="23">
    <source>
        <dbReference type="ARBA" id="ARBA00048659"/>
    </source>
</evidence>
<comment type="similarity">
    <text evidence="19">Belongs to the protein kinase superfamily. CMGC Ser/Thr protein kinase family.</text>
</comment>
<dbReference type="GO" id="GO:0045292">
    <property type="term" value="P:mRNA cis splicing, via spliceosome"/>
    <property type="evidence" value="ECO:0007669"/>
    <property type="project" value="InterPro"/>
</dbReference>
<evidence type="ECO:0000256" key="6">
    <source>
        <dbReference type="ARBA" id="ARBA00022527"/>
    </source>
</evidence>
<dbReference type="GO" id="GO:0005681">
    <property type="term" value="C:spliceosomal complex"/>
    <property type="evidence" value="ECO:0007669"/>
    <property type="project" value="UniProtKB-KW"/>
</dbReference>
<dbReference type="Gene3D" id="3.30.200.20">
    <property type="entry name" value="Phosphorylase Kinase, domain 1"/>
    <property type="match status" value="1"/>
</dbReference>
<evidence type="ECO:0000256" key="11">
    <source>
        <dbReference type="ARBA" id="ARBA00022741"/>
    </source>
</evidence>
<keyword evidence="7" id="KW-0597">Phosphoprotein</keyword>
<evidence type="ECO:0000256" key="13">
    <source>
        <dbReference type="ARBA" id="ARBA00022838"/>
    </source>
</evidence>
<dbReference type="EC" id="2.7.11.1" evidence="3"/>
<evidence type="ECO:0000313" key="27">
    <source>
        <dbReference type="Proteomes" id="UP000694920"/>
    </source>
</evidence>
<dbReference type="RefSeq" id="XP_024946485.1">
    <property type="nucleotide sequence ID" value="XM_025090717.1"/>
</dbReference>
<evidence type="ECO:0000256" key="15">
    <source>
        <dbReference type="ARBA" id="ARBA00022843"/>
    </source>
</evidence>
<feature type="domain" description="Protein kinase" evidence="26">
    <location>
        <begin position="708"/>
        <end position="1023"/>
    </location>
</feature>
<evidence type="ECO:0000256" key="5">
    <source>
        <dbReference type="ARBA" id="ARBA00022499"/>
    </source>
</evidence>
<feature type="region of interest" description="Disordered" evidence="25">
    <location>
        <begin position="663"/>
        <end position="688"/>
    </location>
</feature>
<feature type="compositionally biased region" description="Basic and acidic residues" evidence="25">
    <location>
        <begin position="184"/>
        <end position="195"/>
    </location>
</feature>
<evidence type="ECO:0000256" key="20">
    <source>
        <dbReference type="ARBA" id="ARBA00023637"/>
    </source>
</evidence>
<dbReference type="AlphaFoldDB" id="A0AAJ7FT60"/>
<feature type="compositionally biased region" description="Basic and acidic residues" evidence="25">
    <location>
        <begin position="70"/>
        <end position="83"/>
    </location>
</feature>
<keyword evidence="5" id="KW-1017">Isopeptide bond</keyword>
<evidence type="ECO:0000256" key="9">
    <source>
        <dbReference type="ARBA" id="ARBA00022679"/>
    </source>
</evidence>
<evidence type="ECO:0000313" key="28">
    <source>
        <dbReference type="RefSeq" id="XP_015607047.1"/>
    </source>
</evidence>
<dbReference type="KEGG" id="ccin:107273403"/>
<evidence type="ECO:0000256" key="3">
    <source>
        <dbReference type="ARBA" id="ARBA00012513"/>
    </source>
</evidence>
<feature type="compositionally biased region" description="Low complexity" evidence="25">
    <location>
        <begin position="589"/>
        <end position="598"/>
    </location>
</feature>
<evidence type="ECO:0000256" key="14">
    <source>
        <dbReference type="ARBA" id="ARBA00022840"/>
    </source>
</evidence>
<evidence type="ECO:0000256" key="24">
    <source>
        <dbReference type="ARBA" id="ARBA00048977"/>
    </source>
</evidence>
<evidence type="ECO:0000256" key="2">
    <source>
        <dbReference type="ARBA" id="ARBA00004629"/>
    </source>
</evidence>
<reference evidence="28 29" key="1">
    <citation type="submission" date="2025-04" db="UniProtKB">
        <authorList>
            <consortium name="RefSeq"/>
        </authorList>
    </citation>
    <scope>IDENTIFICATION</scope>
</reference>
<evidence type="ECO:0000256" key="18">
    <source>
        <dbReference type="ARBA" id="ARBA00023242"/>
    </source>
</evidence>
<dbReference type="CTD" id="8899"/>
<proteinExistence type="inferred from homology"/>
<comment type="subunit">
    <text evidence="22">Interacts with CLK1 C-terminus. Associates with the U5 snRNP and NCOR1 deacetylase complexes. Identified in the spliceosome C complex.</text>
</comment>
<evidence type="ECO:0000256" key="4">
    <source>
        <dbReference type="ARBA" id="ARBA00022454"/>
    </source>
</evidence>
<keyword evidence="9" id="KW-0808">Transferase</keyword>
<dbReference type="GO" id="GO:0005524">
    <property type="term" value="F:ATP binding"/>
    <property type="evidence" value="ECO:0007669"/>
    <property type="project" value="UniProtKB-KW"/>
</dbReference>
<dbReference type="PANTHER" id="PTHR24058:SF103">
    <property type="entry name" value="SERINE_THREONINE-PROTEIN KINASE PRP4 HOMOLOG"/>
    <property type="match status" value="1"/>
</dbReference>
<keyword evidence="12 28" id="KW-0418">Kinase</keyword>
<evidence type="ECO:0000256" key="8">
    <source>
        <dbReference type="ARBA" id="ARBA00022664"/>
    </source>
</evidence>
<evidence type="ECO:0000256" key="19">
    <source>
        <dbReference type="ARBA" id="ARBA00023596"/>
    </source>
</evidence>
<comment type="subcellular location">
    <subcellularLocation>
        <location evidence="2">Chromosome</location>
        <location evidence="2">Centromere</location>
        <location evidence="2">Kinetochore</location>
    </subcellularLocation>
    <subcellularLocation>
        <location evidence="1">Nucleus</location>
    </subcellularLocation>
</comment>
<keyword evidence="10" id="KW-0747">Spliceosome</keyword>
<dbReference type="InterPro" id="IPR050494">
    <property type="entry name" value="Ser_Thr_dual-spec_kinase"/>
</dbReference>
<evidence type="ECO:0000256" key="21">
    <source>
        <dbReference type="ARBA" id="ARBA00031858"/>
    </source>
</evidence>
<feature type="compositionally biased region" description="Basic and acidic residues" evidence="25">
    <location>
        <begin position="95"/>
        <end position="119"/>
    </location>
</feature>
<evidence type="ECO:0000256" key="12">
    <source>
        <dbReference type="ARBA" id="ARBA00022777"/>
    </source>
</evidence>
<feature type="compositionally biased region" description="Basic and acidic residues" evidence="25">
    <location>
        <begin position="628"/>
        <end position="650"/>
    </location>
</feature>
<dbReference type="GeneID" id="107273403"/>
<keyword evidence="11" id="KW-0547">Nucleotide-binding</keyword>
<evidence type="ECO:0000256" key="10">
    <source>
        <dbReference type="ARBA" id="ARBA00022728"/>
    </source>
</evidence>
<evidence type="ECO:0000256" key="25">
    <source>
        <dbReference type="SAM" id="MobiDB-lite"/>
    </source>
</evidence>
<dbReference type="PANTHER" id="PTHR24058">
    <property type="entry name" value="DUAL SPECIFICITY PROTEIN KINASE"/>
    <property type="match status" value="1"/>
</dbReference>
<comment type="catalytic activity">
    <reaction evidence="23">
        <text>L-threonyl-[protein] + ATP = O-phospho-L-threonyl-[protein] + ADP + H(+)</text>
        <dbReference type="Rhea" id="RHEA:46608"/>
        <dbReference type="Rhea" id="RHEA-COMP:11060"/>
        <dbReference type="Rhea" id="RHEA-COMP:11605"/>
        <dbReference type="ChEBI" id="CHEBI:15378"/>
        <dbReference type="ChEBI" id="CHEBI:30013"/>
        <dbReference type="ChEBI" id="CHEBI:30616"/>
        <dbReference type="ChEBI" id="CHEBI:61977"/>
        <dbReference type="ChEBI" id="CHEBI:456216"/>
        <dbReference type="EC" id="2.7.11.1"/>
    </reaction>
    <physiologicalReaction direction="left-to-right" evidence="23">
        <dbReference type="Rhea" id="RHEA:46609"/>
    </physiologicalReaction>
</comment>
<feature type="compositionally biased region" description="Basic and acidic residues" evidence="25">
    <location>
        <begin position="454"/>
        <end position="464"/>
    </location>
</feature>
<gene>
    <name evidence="28 29" type="primary">LOC107273403</name>
</gene>
<sequence length="1027" mass="120508">MQSYVLRCELTEIVACSVFQLTKVTMGTSDLECLDSKKDLVEIDSESDMLGDQKKKKKRKHKHHKHKKDKIIEKEDIKVDRQERKKHKKHKRPKKERDNENGSVDDKTVPRVIHKEADVNGKVANSQLEIVSTEESDDEKLVDLDSDEVDCTIIEDDIDLEELMKQKERLQACLVQYLSDESDKEGKEPEQEVVKVSETPDVILVEDDSGDDSATRKKRQRSRSGSRERKKISKIERRVVVDMTRDRRSREEPKDKRRESERRRDDKVRSRDDVKRDDVKRDDRQTRKVVERPKEDSRRDDSRRRLEEERRKEVSKREEVRKREHDRREDERKRESDRHNSTSRNDSKSGDARSDSRQRAIKRDSRDGVDSGRGDRHGSRERRSRERPTSRDRNASRDKRDSRERHTSRDRHMTRERPGSRDRQDNRDRRDSRNQERQRERSRSMRRSRSPMRSRMDRDRNDRFRRSRSLSRNRRDRDRDRHGRDFDRDREKNGKRERNDKYKDSLSEGLKVERSESSSEEDIKDIDIEEEEDEEAIIERRRKQREELLKRLGGPNEDSNMSADLNAVTHSPPSESQSNVSQKSVEIASNNNESTSESHTPPLPEKAKSPQPVKKRKSRFEDAPSTEESEKLEDLRIIEKPKLEDKQNPKKANEWDMFAEIDNPADFSSPTVEGKRPGGPDNPSLTDNWDDAEGYYRVRVGETLDSRYIVYGYTGQGVFSNVVRARDSARGNLDVAVKIIRNNEIMHKTGLKELEILRKLNDADPEDRFHCLRLFRHFFHKNHLCMVFEPLAMNLREVLKKYGKDVGLHVKAVRSYTQQLFLALKLLKRANILHADIKPDNILVSESKLVLKLCDFGSASHAHENEITPYLVSRFYRAPEIILGIPYDFGIDMWSVGCTIYELYTGKIMFSGKTNNQMLKFFMDLKGKMPNKLIRKGTFKDQHFDTNCNFLYHEVDKVTEREKVVVMSTLSASRDISAELGGNSLPPEQNRKVAQLKDLLERTLMLDAGKRITVNHALAHPFIQEKI</sequence>
<keyword evidence="27" id="KW-1185">Reference proteome</keyword>
<keyword evidence="16" id="KW-0007">Acetylation</keyword>
<feature type="region of interest" description="Disordered" evidence="25">
    <location>
        <begin position="44"/>
        <end position="120"/>
    </location>
</feature>
<feature type="compositionally biased region" description="Basic residues" evidence="25">
    <location>
        <begin position="54"/>
        <end position="69"/>
    </location>
</feature>
<dbReference type="Pfam" id="PF00069">
    <property type="entry name" value="Pkinase"/>
    <property type="match status" value="1"/>
</dbReference>
<dbReference type="FunFam" id="3.30.200.20:FF:000123">
    <property type="entry name" value="serine/threonine-protein kinase PRP4 homolog"/>
    <property type="match status" value="1"/>
</dbReference>
<dbReference type="GO" id="GO:0004674">
    <property type="term" value="F:protein serine/threonine kinase activity"/>
    <property type="evidence" value="ECO:0007669"/>
    <property type="project" value="UniProtKB-KW"/>
</dbReference>
<feature type="region of interest" description="Disordered" evidence="25">
    <location>
        <begin position="179"/>
        <end position="650"/>
    </location>
</feature>
<evidence type="ECO:0000256" key="16">
    <source>
        <dbReference type="ARBA" id="ARBA00022990"/>
    </source>
</evidence>
<dbReference type="InterPro" id="IPR000719">
    <property type="entry name" value="Prot_kinase_dom"/>
</dbReference>
<keyword evidence="18" id="KW-0539">Nucleus</keyword>
<keyword evidence="6" id="KW-0723">Serine/threonine-protein kinase</keyword>
<dbReference type="FunFam" id="1.10.510.10:FF:000078">
    <property type="entry name" value="Serine/threonine-protein kinase PRP4 homolog"/>
    <property type="match status" value="1"/>
</dbReference>
<dbReference type="GO" id="GO:0000776">
    <property type="term" value="C:kinetochore"/>
    <property type="evidence" value="ECO:0007669"/>
    <property type="project" value="UniProtKB-KW"/>
</dbReference>
<dbReference type="CDD" id="cd14135">
    <property type="entry name" value="STKc_PRP4"/>
    <property type="match status" value="1"/>
</dbReference>
<evidence type="ECO:0000313" key="29">
    <source>
        <dbReference type="RefSeq" id="XP_024946485.1"/>
    </source>
</evidence>
<keyword evidence="13" id="KW-0995">Kinetochore</keyword>
<dbReference type="InterPro" id="IPR008271">
    <property type="entry name" value="Ser/Thr_kinase_AS"/>
</dbReference>
<dbReference type="Proteomes" id="UP000694920">
    <property type="component" value="Unplaced"/>
</dbReference>
<evidence type="ECO:0000256" key="7">
    <source>
        <dbReference type="ARBA" id="ARBA00022553"/>
    </source>
</evidence>
<dbReference type="InterPro" id="IPR044092">
    <property type="entry name" value="STKc_PRP4"/>
</dbReference>
<feature type="compositionally biased region" description="Polar residues" evidence="25">
    <location>
        <begin position="557"/>
        <end position="588"/>
    </location>
</feature>
<feature type="compositionally biased region" description="Basic and acidic residues" evidence="25">
    <location>
        <begin position="233"/>
        <end position="443"/>
    </location>
</feature>
<name>A0AAJ7FT60_CEPCN</name>
<evidence type="ECO:0000259" key="26">
    <source>
        <dbReference type="PROSITE" id="PS50011"/>
    </source>
</evidence>
<dbReference type="SUPFAM" id="SSF56112">
    <property type="entry name" value="Protein kinase-like (PK-like)"/>
    <property type="match status" value="1"/>
</dbReference>
<dbReference type="Gene3D" id="1.10.510.10">
    <property type="entry name" value="Transferase(Phosphotransferase) domain 1"/>
    <property type="match status" value="1"/>
</dbReference>
<dbReference type="PROSITE" id="PS50011">
    <property type="entry name" value="PROTEIN_KINASE_DOM"/>
    <property type="match status" value="1"/>
</dbReference>
<evidence type="ECO:0000256" key="22">
    <source>
        <dbReference type="ARBA" id="ARBA00046964"/>
    </source>
</evidence>
<evidence type="ECO:0000256" key="17">
    <source>
        <dbReference type="ARBA" id="ARBA00023187"/>
    </source>
</evidence>
<dbReference type="PROSITE" id="PS00108">
    <property type="entry name" value="PROTEIN_KINASE_ST"/>
    <property type="match status" value="1"/>
</dbReference>
<feature type="compositionally biased region" description="Basic and acidic residues" evidence="25">
    <location>
        <begin position="473"/>
        <end position="517"/>
    </location>
</feature>
<feature type="compositionally biased region" description="Basic residues" evidence="25">
    <location>
        <begin position="84"/>
        <end position="94"/>
    </location>
</feature>
<dbReference type="RefSeq" id="XP_015607047.1">
    <property type="nucleotide sequence ID" value="XM_015751561.2"/>
</dbReference>
<feature type="compositionally biased region" description="Basic residues" evidence="25">
    <location>
        <begin position="216"/>
        <end position="232"/>
    </location>
</feature>